<accession>A0A0Q3QXF1</accession>
<feature type="compositionally biased region" description="Polar residues" evidence="1">
    <location>
        <begin position="126"/>
        <end position="138"/>
    </location>
</feature>
<evidence type="ECO:0000313" key="2">
    <source>
        <dbReference type="EMBL" id="KQK05834.1"/>
    </source>
</evidence>
<dbReference type="EnsemblPlants" id="KQK05834">
    <property type="protein sequence ID" value="KQK05834"/>
    <property type="gene ID" value="BRADI_2g22825v3"/>
</dbReference>
<sequence length="138" mass="16101">MGVLAWWSWRRSVHGRSWRRSGHGRSWRSWWRLKSRRWPESWHRRGMQRRHQGAPPLLPHLQLHPHARTPRRRDGDGRGVDAVRGRGIWAPEAHGRRIPGRQRSADSAKARLGRKMGTERAARGLRQSQHTLGTDAST</sequence>
<name>A0A0Q3QXF1_BRADI</name>
<evidence type="ECO:0000313" key="4">
    <source>
        <dbReference type="Proteomes" id="UP000008810"/>
    </source>
</evidence>
<keyword evidence="4" id="KW-1185">Reference proteome</keyword>
<evidence type="ECO:0000313" key="3">
    <source>
        <dbReference type="EnsemblPlants" id="KQK05834"/>
    </source>
</evidence>
<feature type="region of interest" description="Disordered" evidence="1">
    <location>
        <begin position="44"/>
        <end position="138"/>
    </location>
</feature>
<feature type="compositionally biased region" description="Low complexity" evidence="1">
    <location>
        <begin position="53"/>
        <end position="62"/>
    </location>
</feature>
<feature type="compositionally biased region" description="Basic and acidic residues" evidence="1">
    <location>
        <begin position="72"/>
        <end position="84"/>
    </location>
</feature>
<gene>
    <name evidence="2" type="ORF">BRADI_2g22825v3</name>
</gene>
<evidence type="ECO:0000256" key="1">
    <source>
        <dbReference type="SAM" id="MobiDB-lite"/>
    </source>
</evidence>
<reference evidence="3" key="3">
    <citation type="submission" date="2018-08" db="UniProtKB">
        <authorList>
            <consortium name="EnsemblPlants"/>
        </authorList>
    </citation>
    <scope>IDENTIFICATION</scope>
    <source>
        <strain evidence="3">cv. Bd21</strain>
    </source>
</reference>
<reference evidence="2" key="2">
    <citation type="submission" date="2017-06" db="EMBL/GenBank/DDBJ databases">
        <title>WGS assembly of Brachypodium distachyon.</title>
        <authorList>
            <consortium name="The International Brachypodium Initiative"/>
            <person name="Lucas S."/>
            <person name="Harmon-Smith M."/>
            <person name="Lail K."/>
            <person name="Tice H."/>
            <person name="Grimwood J."/>
            <person name="Bruce D."/>
            <person name="Barry K."/>
            <person name="Shu S."/>
            <person name="Lindquist E."/>
            <person name="Wang M."/>
            <person name="Pitluck S."/>
            <person name="Vogel J.P."/>
            <person name="Garvin D.F."/>
            <person name="Mockler T.C."/>
            <person name="Schmutz J."/>
            <person name="Rokhsar D."/>
            <person name="Bevan M.W."/>
        </authorList>
    </citation>
    <scope>NUCLEOTIDE SEQUENCE</scope>
    <source>
        <strain evidence="2">Bd21</strain>
    </source>
</reference>
<dbReference type="InParanoid" id="A0A0Q3QXF1"/>
<reference evidence="2 3" key="1">
    <citation type="journal article" date="2010" name="Nature">
        <title>Genome sequencing and analysis of the model grass Brachypodium distachyon.</title>
        <authorList>
            <consortium name="International Brachypodium Initiative"/>
        </authorList>
    </citation>
    <scope>NUCLEOTIDE SEQUENCE [LARGE SCALE GENOMIC DNA]</scope>
    <source>
        <strain evidence="2 3">Bd21</strain>
    </source>
</reference>
<protein>
    <submittedName>
        <fullName evidence="2 3">Uncharacterized protein</fullName>
    </submittedName>
</protein>
<dbReference type="Gramene" id="KQK05834">
    <property type="protein sequence ID" value="KQK05834"/>
    <property type="gene ID" value="BRADI_2g22825v3"/>
</dbReference>
<organism evidence="2">
    <name type="scientific">Brachypodium distachyon</name>
    <name type="common">Purple false brome</name>
    <name type="synonym">Trachynia distachya</name>
    <dbReference type="NCBI Taxonomy" id="15368"/>
    <lineage>
        <taxon>Eukaryota</taxon>
        <taxon>Viridiplantae</taxon>
        <taxon>Streptophyta</taxon>
        <taxon>Embryophyta</taxon>
        <taxon>Tracheophyta</taxon>
        <taxon>Spermatophyta</taxon>
        <taxon>Magnoliopsida</taxon>
        <taxon>Liliopsida</taxon>
        <taxon>Poales</taxon>
        <taxon>Poaceae</taxon>
        <taxon>BOP clade</taxon>
        <taxon>Pooideae</taxon>
        <taxon>Stipodae</taxon>
        <taxon>Brachypodieae</taxon>
        <taxon>Brachypodium</taxon>
    </lineage>
</organism>
<dbReference type="EMBL" id="CM000881">
    <property type="protein sequence ID" value="KQK05834.1"/>
    <property type="molecule type" value="Genomic_DNA"/>
</dbReference>
<dbReference type="AlphaFoldDB" id="A0A0Q3QXF1"/>
<dbReference type="Proteomes" id="UP000008810">
    <property type="component" value="Chromosome 2"/>
</dbReference>
<proteinExistence type="predicted"/>